<dbReference type="AlphaFoldDB" id="A0A5B8U8M4"/>
<dbReference type="PANTHER" id="PTHR43841:SF3">
    <property type="entry name" value="(3R)-HYDROXYACYL-ACP DEHYDRATASE SUBUNIT HADB"/>
    <property type="match status" value="1"/>
</dbReference>
<keyword evidence="5" id="KW-1185">Reference proteome</keyword>
<name>A0A5B8U8M4_9ACTN</name>
<organism evidence="4 5">
    <name type="scientific">Baekduia soli</name>
    <dbReference type="NCBI Taxonomy" id="496014"/>
    <lineage>
        <taxon>Bacteria</taxon>
        <taxon>Bacillati</taxon>
        <taxon>Actinomycetota</taxon>
        <taxon>Thermoleophilia</taxon>
        <taxon>Solirubrobacterales</taxon>
        <taxon>Baekduiaceae</taxon>
        <taxon>Baekduia</taxon>
    </lineage>
</organism>
<dbReference type="PANTHER" id="PTHR43841">
    <property type="entry name" value="3-HYDROXYACYL-THIOESTER DEHYDRATASE HTDX-RELATED"/>
    <property type="match status" value="1"/>
</dbReference>
<evidence type="ECO:0000256" key="1">
    <source>
        <dbReference type="ARBA" id="ARBA00005254"/>
    </source>
</evidence>
<evidence type="ECO:0000313" key="4">
    <source>
        <dbReference type="EMBL" id="QEC49479.1"/>
    </source>
</evidence>
<dbReference type="Pfam" id="PF01575">
    <property type="entry name" value="MaoC_dehydratas"/>
    <property type="match status" value="1"/>
</dbReference>
<evidence type="ECO:0000259" key="2">
    <source>
        <dbReference type="Pfam" id="PF01575"/>
    </source>
</evidence>
<dbReference type="Proteomes" id="UP000321805">
    <property type="component" value="Chromosome"/>
</dbReference>
<accession>A0A5B8U8M4</accession>
<dbReference type="RefSeq" id="WP_146921840.1">
    <property type="nucleotide sequence ID" value="NZ_CP042430.1"/>
</dbReference>
<evidence type="ECO:0008006" key="6">
    <source>
        <dbReference type="Google" id="ProtNLM"/>
    </source>
</evidence>
<dbReference type="InterPro" id="IPR039569">
    <property type="entry name" value="FAS1-like_DH_region"/>
</dbReference>
<evidence type="ECO:0000313" key="5">
    <source>
        <dbReference type="Proteomes" id="UP000321805"/>
    </source>
</evidence>
<dbReference type="EMBL" id="CP042430">
    <property type="protein sequence ID" value="QEC49479.1"/>
    <property type="molecule type" value="Genomic_DNA"/>
</dbReference>
<comment type="similarity">
    <text evidence="1">Belongs to the enoyl-CoA hydratase/isomerase family.</text>
</comment>
<dbReference type="Gene3D" id="3.10.129.10">
    <property type="entry name" value="Hotdog Thioesterase"/>
    <property type="match status" value="1"/>
</dbReference>
<gene>
    <name evidence="4" type="ORF">FSW04_19180</name>
</gene>
<dbReference type="Pfam" id="PF13452">
    <property type="entry name" value="FAS1_DH_region"/>
    <property type="match status" value="1"/>
</dbReference>
<feature type="domain" description="FAS1-like dehydratase" evidence="3">
    <location>
        <begin position="14"/>
        <end position="134"/>
    </location>
</feature>
<feature type="domain" description="MaoC-like" evidence="2">
    <location>
        <begin position="160"/>
        <end position="263"/>
    </location>
</feature>
<dbReference type="InterPro" id="IPR029069">
    <property type="entry name" value="HotDog_dom_sf"/>
</dbReference>
<evidence type="ECO:0000259" key="3">
    <source>
        <dbReference type="Pfam" id="PF13452"/>
    </source>
</evidence>
<sequence>MRIRVPPGVLERDVATVEQEVDDRRLMAFAAGVRDTSAALFDVDRPGGIVAHPVFAAALEWPLVRDGAPGLEFCDGGAEQGLHVGHEITVHRPIRGGDVLRTTSRLLAVGARSVGAYALCEFSTATLDGEPVLDTRQGILYLGATLQGLDGAGAPRAPAPPETALRDADEVRIELADAVRYGECSGIINPVHTDARLAREGGLDSPIYQGSAMLAHCVSAAVRSGLRGDPSRVRRIACRFTGAVPMPCTVTVGLGAVGGTLRFGARTGEGAPVLADGVLEVSGPIG</sequence>
<dbReference type="KEGG" id="bsol:FSW04_19180"/>
<dbReference type="OrthoDB" id="5415111at2"/>
<dbReference type="SUPFAM" id="SSF54637">
    <property type="entry name" value="Thioesterase/thiol ester dehydrase-isomerase"/>
    <property type="match status" value="2"/>
</dbReference>
<dbReference type="InterPro" id="IPR002539">
    <property type="entry name" value="MaoC-like_dom"/>
</dbReference>
<proteinExistence type="inferred from homology"/>
<reference evidence="4 5" key="1">
    <citation type="journal article" date="2018" name="J. Microbiol.">
        <title>Baekduia soli gen. nov., sp. nov., a novel bacterium isolated from the soil of Baekdu Mountain and proposal of a novel family name, Baekduiaceae fam. nov.</title>
        <authorList>
            <person name="An D.S."/>
            <person name="Siddiqi M.Z."/>
            <person name="Kim K.H."/>
            <person name="Yu H.S."/>
            <person name="Im W.T."/>
        </authorList>
    </citation>
    <scope>NUCLEOTIDE SEQUENCE [LARGE SCALE GENOMIC DNA]</scope>
    <source>
        <strain evidence="4 5">BR7-21</strain>
    </source>
</reference>
<protein>
    <recommendedName>
        <fullName evidence="6">MaoC-like domain-containing protein</fullName>
    </recommendedName>
</protein>